<dbReference type="Proteomes" id="UP000279259">
    <property type="component" value="Unassembled WGS sequence"/>
</dbReference>
<gene>
    <name evidence="2" type="ORF">EHS25_005382</name>
</gene>
<evidence type="ECO:0000256" key="1">
    <source>
        <dbReference type="SAM" id="MobiDB-lite"/>
    </source>
</evidence>
<feature type="compositionally biased region" description="Polar residues" evidence="1">
    <location>
        <begin position="204"/>
        <end position="219"/>
    </location>
</feature>
<feature type="compositionally biased region" description="Low complexity" evidence="1">
    <location>
        <begin position="20"/>
        <end position="29"/>
    </location>
</feature>
<feature type="region of interest" description="Disordered" evidence="1">
    <location>
        <begin position="1"/>
        <end position="144"/>
    </location>
</feature>
<accession>A0A427XY99</accession>
<reference evidence="2 3" key="1">
    <citation type="submission" date="2018-11" db="EMBL/GenBank/DDBJ databases">
        <title>Genome sequence of Saitozyma podzolica DSM 27192.</title>
        <authorList>
            <person name="Aliyu H."/>
            <person name="Gorte O."/>
            <person name="Ochsenreither K."/>
        </authorList>
    </citation>
    <scope>NUCLEOTIDE SEQUENCE [LARGE SCALE GENOMIC DNA]</scope>
    <source>
        <strain evidence="2 3">DSM 27192</strain>
    </source>
</reference>
<feature type="compositionally biased region" description="Polar residues" evidence="1">
    <location>
        <begin position="39"/>
        <end position="49"/>
    </location>
</feature>
<dbReference type="AlphaFoldDB" id="A0A427XY99"/>
<protein>
    <submittedName>
        <fullName evidence="2">Uncharacterized protein</fullName>
    </submittedName>
</protein>
<feature type="region of interest" description="Disordered" evidence="1">
    <location>
        <begin position="204"/>
        <end position="230"/>
    </location>
</feature>
<evidence type="ECO:0000313" key="2">
    <source>
        <dbReference type="EMBL" id="RSH83767.1"/>
    </source>
</evidence>
<dbReference type="OrthoDB" id="10435710at2759"/>
<name>A0A427XY99_9TREE</name>
<organism evidence="2 3">
    <name type="scientific">Saitozyma podzolica</name>
    <dbReference type="NCBI Taxonomy" id="1890683"/>
    <lineage>
        <taxon>Eukaryota</taxon>
        <taxon>Fungi</taxon>
        <taxon>Dikarya</taxon>
        <taxon>Basidiomycota</taxon>
        <taxon>Agaricomycotina</taxon>
        <taxon>Tremellomycetes</taxon>
        <taxon>Tremellales</taxon>
        <taxon>Trimorphomycetaceae</taxon>
        <taxon>Saitozyma</taxon>
    </lineage>
</organism>
<sequence>MPPPSIPSSSRPGATNPFYSPSSQTSAPPTASPPPSYNAEPTQYKSLSDLTKGKAPPPPPPRQEFTYTPQPERQGYRSDFSQPEGGSGGSGSGSGRRMPPPPSNYGRGTPPPPRRTAGEYGEGGRATPPPPPASGLASRLPPSAQGYAATAGTYASSAADKVKDGWAGVATNERKDQIVGGIAKGAAGAANQLIGLEVKAKMSSASPLSQSPPNNNHALSSPPSPKPPIAPFPRDSAAAVWALLPFRQRLFSYLDSKDQVSALVISRETFGEVCRAVYFDLDLAKYWTAGPVVIDPTRLATYRQSVRTIRCSLEKVYTDELISPARLSNLLVTYPHCTRVSNEEDTLTVRRVGREISDVELSTALEIESSDLASWTDTNPLILPPLWQVQRTYRLRILQGDALDDFTAYVHLYEAWEGRLGIFKEHITELNVAFPVQVAAFSPCYASACWMANKGHPPPRSLLIQASDLMPLELSELGVACSGFLRELSIVPPSRRKVLRVYPDVEFFREVDWNSFRGIQRLSICVSDDVPRGGSVLTTDTPTSPRQPEIAPARFSLPYYPEDWTFKPLGYPHLSLDYFCLTVHHPIGHDDPDEPDWDWPVPFANEGLIPSQIAKAMLAIGGPTCEYHVRAAKPSCMHDQFATMFDNLMTNLVRREISILLRSDLDRDSKIGWRKGGRNKAGVAEQE</sequence>
<evidence type="ECO:0000313" key="3">
    <source>
        <dbReference type="Proteomes" id="UP000279259"/>
    </source>
</evidence>
<proteinExistence type="predicted"/>
<keyword evidence="3" id="KW-1185">Reference proteome</keyword>
<feature type="compositionally biased region" description="Pro residues" evidence="1">
    <location>
        <begin position="98"/>
        <end position="114"/>
    </location>
</feature>
<comment type="caution">
    <text evidence="2">The sequence shown here is derived from an EMBL/GenBank/DDBJ whole genome shotgun (WGS) entry which is preliminary data.</text>
</comment>
<feature type="compositionally biased region" description="Gly residues" evidence="1">
    <location>
        <begin position="85"/>
        <end position="94"/>
    </location>
</feature>
<dbReference type="EMBL" id="RSCD01000023">
    <property type="protein sequence ID" value="RSH83767.1"/>
    <property type="molecule type" value="Genomic_DNA"/>
</dbReference>